<name>A0A7R6QEY9_9ACTN</name>
<evidence type="ECO:0000256" key="1">
    <source>
        <dbReference type="SAM" id="MobiDB-lite"/>
    </source>
</evidence>
<dbReference type="AlphaFoldDB" id="A0A7R6QEY9"/>
<reference evidence="2 3" key="1">
    <citation type="journal article" date="2020" name="Sci. Rep.">
        <title>beta-carboline chemical signals induce reveromycin production through a LuxR family regulator in Streptomyces sp. SN-593.</title>
        <authorList>
            <person name="Panthee S."/>
            <person name="Kito N."/>
            <person name="Hayashi T."/>
            <person name="Shimizu T."/>
            <person name="Ishikawa J."/>
            <person name="Hamamoto H."/>
            <person name="Osada H."/>
            <person name="Takahashi S."/>
        </authorList>
    </citation>
    <scope>NUCLEOTIDE SEQUENCE [LARGE SCALE GENOMIC DNA]</scope>
    <source>
        <strain evidence="2 3">SN-593</strain>
        <plasmid evidence="2 3">pRVR1</plasmid>
    </source>
</reference>
<keyword evidence="3" id="KW-1185">Reference proteome</keyword>
<evidence type="ECO:0000313" key="2">
    <source>
        <dbReference type="EMBL" id="BBG20677.1"/>
    </source>
</evidence>
<evidence type="ECO:0000313" key="3">
    <source>
        <dbReference type="Proteomes" id="UP000595703"/>
    </source>
</evidence>
<feature type="compositionally biased region" description="Low complexity" evidence="1">
    <location>
        <begin position="197"/>
        <end position="206"/>
    </location>
</feature>
<feature type="region of interest" description="Disordered" evidence="1">
    <location>
        <begin position="122"/>
        <end position="238"/>
    </location>
</feature>
<geneLocation type="plasmid" evidence="2 3">
    <name>pRVR1</name>
</geneLocation>
<accession>A0A7R6QEY9</accession>
<sequence>MEETATFGRGAEPAPATTVMRHMVYGSGLTHALDYVVLLHLLFMLEEDRPVTVKDLWEALQVEGIRSAKNAKELVGRDAVYQSVTRLIEARFVHRVEEGSAPGRFGSVRYLVYRQPAYHPEFTQPSDPWTPQDHPDFPHAKPQVTPLPGTPEAGTPEPPRQGKTAGRTASRNAVSGNAGHGVPGSGNPRIPAGRTASGVPGSGTVSPPHPPSGGGGTSSPLPPVDGAGSTGGPAAPGEEEAVCFAPEDLAEAKRFLMLLPAPWACGRKDAERIAPRLLEEVAAQGWQLDDDLARQLTLNPGGVKNYPVTLERKRVPNLPLREAVQRRLPAPAAPDQTGKCVKPGHGGGTFTLDECPECRLQRRADQTRQGRPDPATEFRRLGRDGFLASLRADVDRVTSRGGDA</sequence>
<feature type="region of interest" description="Disordered" evidence="1">
    <location>
        <begin position="363"/>
        <end position="382"/>
    </location>
</feature>
<organism evidence="2 3">
    <name type="scientific">Actinacidiphila reveromycinica</name>
    <dbReference type="NCBI Taxonomy" id="659352"/>
    <lineage>
        <taxon>Bacteria</taxon>
        <taxon>Bacillati</taxon>
        <taxon>Actinomycetota</taxon>
        <taxon>Actinomycetes</taxon>
        <taxon>Kitasatosporales</taxon>
        <taxon>Streptomycetaceae</taxon>
        <taxon>Actinacidiphila</taxon>
    </lineage>
</organism>
<proteinExistence type="predicted"/>
<keyword evidence="2" id="KW-0614">Plasmid</keyword>
<dbReference type="EMBL" id="AP018366">
    <property type="protein sequence ID" value="BBG20677.1"/>
    <property type="molecule type" value="Genomic_DNA"/>
</dbReference>
<feature type="compositionally biased region" description="Low complexity" evidence="1">
    <location>
        <begin position="146"/>
        <end position="155"/>
    </location>
</feature>
<dbReference type="Proteomes" id="UP000595703">
    <property type="component" value="Plasmid pRVR1"/>
</dbReference>
<protein>
    <submittedName>
        <fullName evidence="2">Uncharacterized protein</fullName>
    </submittedName>
</protein>
<gene>
    <name evidence="2" type="ORF">RVR_P154</name>
</gene>
<dbReference type="KEGG" id="arev:RVR_P154"/>